<dbReference type="EMBL" id="CP023525">
    <property type="protein sequence ID" value="ATF91856.1"/>
    <property type="molecule type" value="Genomic_DNA"/>
</dbReference>
<accession>A0A291DW53</accession>
<sequence>MLKNDAGSRHRSLIFGMHLEKPLNDHLQQAAHAATLSNYGNGCVFFEMNGGIYNLDANKGFNYNNLINRTIYNISCLRDSRSSRGLDNKYSIGEGKMHMLITLHAKEFNTYLREDQETDEVTNTKFKIPRFTVAPQST</sequence>
<proteinExistence type="predicted"/>
<protein>
    <submittedName>
        <fullName evidence="1">Uncharacterized protein</fullName>
    </submittedName>
</protein>
<name>A0A291DW53_9ENTR</name>
<dbReference type="Proteomes" id="UP000217979">
    <property type="component" value="Chromosome"/>
</dbReference>
<reference evidence="1 2" key="1">
    <citation type="submission" date="2017-09" db="EMBL/GenBank/DDBJ databases">
        <title>FDA dAtabase for Regulatory Grade micrObial Sequences (FDA-ARGOS): Supporting development and validation of Infectious Disease Dx tests.</title>
        <authorList>
            <person name="Minogue T."/>
            <person name="Wolcott M."/>
            <person name="Wasieloski L."/>
            <person name="Aguilar W."/>
            <person name="Moore D."/>
            <person name="Tallon L."/>
            <person name="Sadzewicz L."/>
            <person name="Ott S."/>
            <person name="Zhao X."/>
            <person name="Nagaraj S."/>
            <person name="Vavikolanu K."/>
            <person name="Aluvathingal J."/>
            <person name="Nadendla S."/>
            <person name="Sichtig H."/>
        </authorList>
    </citation>
    <scope>NUCLEOTIDE SEQUENCE [LARGE SCALE GENOMIC DNA]</scope>
    <source>
        <strain evidence="1 2">FDAARGOS_392</strain>
    </source>
</reference>
<evidence type="ECO:0000313" key="1">
    <source>
        <dbReference type="EMBL" id="ATF91856.1"/>
    </source>
</evidence>
<gene>
    <name evidence="1" type="ORF">CO704_07025</name>
</gene>
<dbReference type="AlphaFoldDB" id="A0A291DW53"/>
<organism evidence="1 2">
    <name type="scientific">Cedecea neteri</name>
    <dbReference type="NCBI Taxonomy" id="158822"/>
    <lineage>
        <taxon>Bacteria</taxon>
        <taxon>Pseudomonadati</taxon>
        <taxon>Pseudomonadota</taxon>
        <taxon>Gammaproteobacteria</taxon>
        <taxon>Enterobacterales</taxon>
        <taxon>Enterobacteriaceae</taxon>
        <taxon>Cedecea</taxon>
    </lineage>
</organism>
<evidence type="ECO:0000313" key="2">
    <source>
        <dbReference type="Proteomes" id="UP000217979"/>
    </source>
</evidence>